<dbReference type="AlphaFoldDB" id="A0A1H3YV00"/>
<evidence type="ECO:0000313" key="1">
    <source>
        <dbReference type="EMBL" id="SEA14882.1"/>
    </source>
</evidence>
<evidence type="ECO:0000313" key="2">
    <source>
        <dbReference type="Proteomes" id="UP000199394"/>
    </source>
</evidence>
<name>A0A1H3YV00_9FIRM</name>
<accession>A0A1H3YV00</accession>
<dbReference type="OrthoDB" id="2112617at2"/>
<gene>
    <name evidence="1" type="ORF">SAMN04515656_104108</name>
</gene>
<organism evidence="1 2">
    <name type="scientific">Eubacterium aggregans</name>
    <dbReference type="NCBI Taxonomy" id="81409"/>
    <lineage>
        <taxon>Bacteria</taxon>
        <taxon>Bacillati</taxon>
        <taxon>Bacillota</taxon>
        <taxon>Clostridia</taxon>
        <taxon>Eubacteriales</taxon>
        <taxon>Eubacteriaceae</taxon>
        <taxon>Eubacterium</taxon>
    </lineage>
</organism>
<reference evidence="1 2" key="1">
    <citation type="submission" date="2016-10" db="EMBL/GenBank/DDBJ databases">
        <authorList>
            <person name="de Groot N.N."/>
        </authorList>
    </citation>
    <scope>NUCLEOTIDE SEQUENCE [LARGE SCALE GENOMIC DNA]</scope>
    <source>
        <strain evidence="1 2">SR12</strain>
    </source>
</reference>
<sequence>MAFGNKKEEKLLAKQAEQEKQIQEMLNDREVSDLPEEYRNASIKAMRGLAGNNLAAISAALKGNTSDMASLTYLNSITEQNWIIIRLLNEISSKLDK</sequence>
<proteinExistence type="predicted"/>
<dbReference type="EMBL" id="FNRK01000004">
    <property type="protein sequence ID" value="SEA14882.1"/>
    <property type="molecule type" value="Genomic_DNA"/>
</dbReference>
<protein>
    <submittedName>
        <fullName evidence="1">Uncharacterized protein</fullName>
    </submittedName>
</protein>
<dbReference type="STRING" id="81409.SAMN04515656_104108"/>
<keyword evidence="2" id="KW-1185">Reference proteome</keyword>
<dbReference type="Proteomes" id="UP000199394">
    <property type="component" value="Unassembled WGS sequence"/>
</dbReference>